<feature type="domain" description="ABC-2 type transporter transmembrane" evidence="7">
    <location>
        <begin position="25"/>
        <end position="371"/>
    </location>
</feature>
<keyword evidence="2" id="KW-1003">Cell membrane</keyword>
<dbReference type="InterPro" id="IPR013525">
    <property type="entry name" value="ABC2_TM"/>
</dbReference>
<dbReference type="KEGG" id="clac:EG342_19955"/>
<organism evidence="9 10">
    <name type="scientific">Chryseobacterium lactis</name>
    <dbReference type="NCBI Taxonomy" id="1241981"/>
    <lineage>
        <taxon>Bacteria</taxon>
        <taxon>Pseudomonadati</taxon>
        <taxon>Bacteroidota</taxon>
        <taxon>Flavobacteriia</taxon>
        <taxon>Flavobacteriales</taxon>
        <taxon>Weeksellaceae</taxon>
        <taxon>Chryseobacterium group</taxon>
        <taxon>Chryseobacterium</taxon>
    </lineage>
</organism>
<dbReference type="RefSeq" id="WP_103292759.1">
    <property type="nucleotide sequence ID" value="NZ_CP033924.1"/>
</dbReference>
<evidence type="ECO:0000256" key="2">
    <source>
        <dbReference type="ARBA" id="ARBA00022475"/>
    </source>
</evidence>
<protein>
    <submittedName>
        <fullName evidence="8">ABC transporter permease</fullName>
    </submittedName>
</protein>
<dbReference type="EMBL" id="PPEH01000006">
    <property type="protein sequence ID" value="PNW12573.1"/>
    <property type="molecule type" value="Genomic_DNA"/>
</dbReference>
<dbReference type="PANTHER" id="PTHR30294:SF47">
    <property type="entry name" value="INNER MEMBRANE TRANSPORT PERMEASE YHHJ"/>
    <property type="match status" value="1"/>
</dbReference>
<evidence type="ECO:0000313" key="8">
    <source>
        <dbReference type="EMBL" id="AZA84018.1"/>
    </source>
</evidence>
<sequence>MNTMENGFWKVFLNECKTIINKPSIAIWTLGIPLMIFILYASIFRDGVLRKLPLAILDEDKTLVSRELTRQLETNSTLNLAQKVNNENEGIKLIRTSKVYGMVIIPGNFERDISKGKPSHVVLYVNNNFLTPAGVINKGFNAVVGNFSTSAKVNVLMKKNNSALQAKEAVQPVVMRNHTLFNPFSNYAYYLCLSLFPMALQLTVMMTTLYLLGSILKYNEGKGLYQLSGENVVFAFFGKILPYTFIFSLLSVLMVTFLFSYLGIPTNTPVLNIYLLTIVLIVIYQLMAVFFVTICKDFRSLCATGGGYSSLAYTFSGYSYPQEGMPVPIKILDSIFPFSSYVRMLTNTAIKGMPLIESLPYMIGFALFALIGLLSLKKFSYQLQKGSYE</sequence>
<evidence type="ECO:0000259" key="7">
    <source>
        <dbReference type="Pfam" id="PF12698"/>
    </source>
</evidence>
<evidence type="ECO:0000256" key="4">
    <source>
        <dbReference type="ARBA" id="ARBA00022989"/>
    </source>
</evidence>
<feature type="transmembrane region" description="Helical" evidence="6">
    <location>
        <begin position="187"/>
        <end position="212"/>
    </location>
</feature>
<dbReference type="GO" id="GO:0005886">
    <property type="term" value="C:plasma membrane"/>
    <property type="evidence" value="ECO:0007669"/>
    <property type="project" value="UniProtKB-SubCell"/>
</dbReference>
<dbReference type="Proteomes" id="UP000279972">
    <property type="component" value="Chromosome"/>
</dbReference>
<evidence type="ECO:0000256" key="6">
    <source>
        <dbReference type="SAM" id="Phobius"/>
    </source>
</evidence>
<evidence type="ECO:0000313" key="10">
    <source>
        <dbReference type="Proteomes" id="UP000236262"/>
    </source>
</evidence>
<gene>
    <name evidence="9" type="ORF">C1637_16115</name>
    <name evidence="8" type="ORF">EG342_19955</name>
</gene>
<keyword evidence="4 6" id="KW-1133">Transmembrane helix</keyword>
<feature type="transmembrane region" description="Helical" evidence="6">
    <location>
        <begin position="233"/>
        <end position="261"/>
    </location>
</feature>
<keyword evidence="3 6" id="KW-0812">Transmembrane</keyword>
<accession>A0A3G6RQV0</accession>
<feature type="transmembrane region" description="Helical" evidence="6">
    <location>
        <begin position="273"/>
        <end position="294"/>
    </location>
</feature>
<dbReference type="AlphaFoldDB" id="A0A3G6RQV0"/>
<proteinExistence type="predicted"/>
<dbReference type="OrthoDB" id="9811522at2"/>
<dbReference type="PANTHER" id="PTHR30294">
    <property type="entry name" value="MEMBRANE COMPONENT OF ABC TRANSPORTER YHHJ-RELATED"/>
    <property type="match status" value="1"/>
</dbReference>
<reference evidence="9 10" key="1">
    <citation type="submission" date="2018-01" db="EMBL/GenBank/DDBJ databases">
        <title>Draft genome sequences of Chryseobacterium lactis NCTC11390, Chryseobacterium oncorhynchi 701B-08, and Chryseobacterium viscerum 687B-08.</title>
        <authorList>
            <person name="Jeong J.-J."/>
            <person name="Lee Y.J."/>
            <person name="Park B."/>
            <person name="Choi I.-G."/>
            <person name="Kim K.D."/>
        </authorList>
    </citation>
    <scope>NUCLEOTIDE SEQUENCE [LARGE SCALE GENOMIC DNA]</scope>
    <source>
        <strain evidence="9 10">NCTC11390</strain>
    </source>
</reference>
<evidence type="ECO:0000256" key="5">
    <source>
        <dbReference type="ARBA" id="ARBA00023136"/>
    </source>
</evidence>
<name>A0A3G6RQV0_CHRLC</name>
<keyword evidence="5 6" id="KW-0472">Membrane</keyword>
<feature type="transmembrane region" description="Helical" evidence="6">
    <location>
        <begin position="359"/>
        <end position="376"/>
    </location>
</feature>
<dbReference type="Proteomes" id="UP000236262">
    <property type="component" value="Unassembled WGS sequence"/>
</dbReference>
<reference evidence="8 11" key="2">
    <citation type="submission" date="2018-11" db="EMBL/GenBank/DDBJ databases">
        <title>Proposal to divide the Flavobacteriaceae and reorganize its genera based on Amino Acid Identity values calculated from whole genome sequences.</title>
        <authorList>
            <person name="Nicholson A.C."/>
            <person name="Gulvik C.A."/>
            <person name="Whitney A.M."/>
            <person name="Humrighouse B.W."/>
            <person name="Bell M."/>
            <person name="Holmes B."/>
            <person name="Steigerwalt A.G."/>
            <person name="Villarma A."/>
            <person name="Sheth M."/>
            <person name="Batra D."/>
            <person name="Pryor J."/>
            <person name="Bernardet J.-F."/>
            <person name="Hugo C."/>
            <person name="Kampfer P."/>
            <person name="Newman J."/>
            <person name="McQuiston J.R."/>
        </authorList>
    </citation>
    <scope>NUCLEOTIDE SEQUENCE [LARGE SCALE GENOMIC DNA]</scope>
    <source>
        <strain evidence="8 11">KC_1864</strain>
    </source>
</reference>
<evidence type="ECO:0000256" key="3">
    <source>
        <dbReference type="ARBA" id="ARBA00022692"/>
    </source>
</evidence>
<evidence type="ECO:0000256" key="1">
    <source>
        <dbReference type="ARBA" id="ARBA00004651"/>
    </source>
</evidence>
<dbReference type="GO" id="GO:0140359">
    <property type="term" value="F:ABC-type transporter activity"/>
    <property type="evidence" value="ECO:0007669"/>
    <property type="project" value="InterPro"/>
</dbReference>
<dbReference type="Gene3D" id="3.40.1710.10">
    <property type="entry name" value="abc type-2 transporter like domain"/>
    <property type="match status" value="1"/>
</dbReference>
<keyword evidence="11" id="KW-1185">Reference proteome</keyword>
<dbReference type="Pfam" id="PF12698">
    <property type="entry name" value="ABC2_membrane_3"/>
    <property type="match status" value="1"/>
</dbReference>
<evidence type="ECO:0000313" key="11">
    <source>
        <dbReference type="Proteomes" id="UP000279972"/>
    </source>
</evidence>
<dbReference type="InterPro" id="IPR051449">
    <property type="entry name" value="ABC-2_transporter_component"/>
</dbReference>
<comment type="subcellular location">
    <subcellularLocation>
        <location evidence="1">Cell membrane</location>
        <topology evidence="1">Multi-pass membrane protein</topology>
    </subcellularLocation>
</comment>
<dbReference type="EMBL" id="CP033924">
    <property type="protein sequence ID" value="AZA84018.1"/>
    <property type="molecule type" value="Genomic_DNA"/>
</dbReference>
<evidence type="ECO:0000313" key="9">
    <source>
        <dbReference type="EMBL" id="PNW12573.1"/>
    </source>
</evidence>
<feature type="transmembrane region" description="Helical" evidence="6">
    <location>
        <begin position="25"/>
        <end position="44"/>
    </location>
</feature>